<keyword evidence="1" id="KW-1133">Transmembrane helix</keyword>
<comment type="caution">
    <text evidence="2">The sequence shown here is derived from an EMBL/GenBank/DDBJ whole genome shotgun (WGS) entry which is preliminary data.</text>
</comment>
<keyword evidence="3" id="KW-1185">Reference proteome</keyword>
<keyword evidence="1" id="KW-0812">Transmembrane</keyword>
<accession>A0A9N8W7F5</accession>
<dbReference type="EMBL" id="CAJVPJ010000086">
    <property type="protein sequence ID" value="CAG8474751.1"/>
    <property type="molecule type" value="Genomic_DNA"/>
</dbReference>
<sequence length="173" mass="19639">MCPGYDLNIKALGRVLYSAFIVFLLHGHIVALKNCLEIVPFEAKVDGVSLKRKYESTISTGEGLDAFVIISDERLQYIDEFMTSHWVALLRSPSESGKTTLAIRLKNYLENKGRYVVNISILDLNGTRKWGMDSNEASDAYWMELVGKTWTELMNLQTQENIRKATATYICSF</sequence>
<evidence type="ECO:0000313" key="3">
    <source>
        <dbReference type="Proteomes" id="UP000789572"/>
    </source>
</evidence>
<gene>
    <name evidence="2" type="ORF">POCULU_LOCUS1225</name>
</gene>
<keyword evidence="1" id="KW-0472">Membrane</keyword>
<feature type="transmembrane region" description="Helical" evidence="1">
    <location>
        <begin position="12"/>
        <end position="32"/>
    </location>
</feature>
<name>A0A9N8W7F5_9GLOM</name>
<protein>
    <submittedName>
        <fullName evidence="2">330_t:CDS:1</fullName>
    </submittedName>
</protein>
<reference evidence="2" key="1">
    <citation type="submission" date="2021-06" db="EMBL/GenBank/DDBJ databases">
        <authorList>
            <person name="Kallberg Y."/>
            <person name="Tangrot J."/>
            <person name="Rosling A."/>
        </authorList>
    </citation>
    <scope>NUCLEOTIDE SEQUENCE</scope>
    <source>
        <strain evidence="2">IA702</strain>
    </source>
</reference>
<dbReference type="OrthoDB" id="2304312at2759"/>
<dbReference type="Proteomes" id="UP000789572">
    <property type="component" value="Unassembled WGS sequence"/>
</dbReference>
<organism evidence="2 3">
    <name type="scientific">Paraglomus occultum</name>
    <dbReference type="NCBI Taxonomy" id="144539"/>
    <lineage>
        <taxon>Eukaryota</taxon>
        <taxon>Fungi</taxon>
        <taxon>Fungi incertae sedis</taxon>
        <taxon>Mucoromycota</taxon>
        <taxon>Glomeromycotina</taxon>
        <taxon>Glomeromycetes</taxon>
        <taxon>Paraglomerales</taxon>
        <taxon>Paraglomeraceae</taxon>
        <taxon>Paraglomus</taxon>
    </lineage>
</organism>
<dbReference type="AlphaFoldDB" id="A0A9N8W7F5"/>
<evidence type="ECO:0000313" key="2">
    <source>
        <dbReference type="EMBL" id="CAG8474751.1"/>
    </source>
</evidence>
<evidence type="ECO:0000256" key="1">
    <source>
        <dbReference type="SAM" id="Phobius"/>
    </source>
</evidence>
<proteinExistence type="predicted"/>